<evidence type="ECO:0000313" key="1">
    <source>
        <dbReference type="EMBL" id="RPF54769.1"/>
    </source>
</evidence>
<reference evidence="1 2" key="1">
    <citation type="submission" date="2018-11" db="EMBL/GenBank/DDBJ databases">
        <title>Genomic Encyclopedia of Type Strains, Phase IV (KMG-IV): sequencing the most valuable type-strain genomes for metagenomic binning, comparative biology and taxonomic classification.</title>
        <authorList>
            <person name="Goeker M."/>
        </authorList>
    </citation>
    <scope>NUCLEOTIDE SEQUENCE [LARGE SCALE GENOMIC DNA]</scope>
    <source>
        <strain evidence="1 2">DSM 29158</strain>
    </source>
</reference>
<sequence>MYTKDFIEKVKSFNCVSDVFTVLGGEYIEIYVYSDEFESIFAEVGLVKQHIISTDFGSFEFVPDNELSELLETIYEYVQTPVEEREEPQKYLFRHKYMGNVLGDRFLNFYKYDGTVSLNNYHSNISVKTHFTIEEAKELGVTFDENNEPYEWDMIPVKGDE</sequence>
<organism evidence="1 2">
    <name type="scientific">Abyssicoccus albus</name>
    <dbReference type="NCBI Taxonomy" id="1817405"/>
    <lineage>
        <taxon>Bacteria</taxon>
        <taxon>Bacillati</taxon>
        <taxon>Bacillota</taxon>
        <taxon>Bacilli</taxon>
        <taxon>Bacillales</taxon>
        <taxon>Abyssicoccaceae</taxon>
    </lineage>
</organism>
<dbReference type="AlphaFoldDB" id="A0A3N5BCN3"/>
<gene>
    <name evidence="1" type="ORF">EDD62_1730</name>
</gene>
<comment type="caution">
    <text evidence="1">The sequence shown here is derived from an EMBL/GenBank/DDBJ whole genome shotgun (WGS) entry which is preliminary data.</text>
</comment>
<dbReference type="EMBL" id="RKRK01000006">
    <property type="protein sequence ID" value="RPF54769.1"/>
    <property type="molecule type" value="Genomic_DNA"/>
</dbReference>
<proteinExistence type="predicted"/>
<accession>A0A3N5BCN3</accession>
<dbReference type="RefSeq" id="WP_123808663.1">
    <property type="nucleotide sequence ID" value="NZ_RKRK01000006.1"/>
</dbReference>
<evidence type="ECO:0000313" key="2">
    <source>
        <dbReference type="Proteomes" id="UP000277108"/>
    </source>
</evidence>
<name>A0A3N5BCN3_9BACL</name>
<protein>
    <submittedName>
        <fullName evidence="1">Uncharacterized protein</fullName>
    </submittedName>
</protein>
<keyword evidence="2" id="KW-1185">Reference proteome</keyword>
<dbReference type="Proteomes" id="UP000277108">
    <property type="component" value="Unassembled WGS sequence"/>
</dbReference>